<evidence type="ECO:0000256" key="1">
    <source>
        <dbReference type="SAM" id="MobiDB-lite"/>
    </source>
</evidence>
<dbReference type="AlphaFoldDB" id="A0AAX3EZZ1"/>
<keyword evidence="2" id="KW-0732">Signal</keyword>
<dbReference type="Proteomes" id="UP001164481">
    <property type="component" value="Chromosome"/>
</dbReference>
<feature type="compositionally biased region" description="Polar residues" evidence="1">
    <location>
        <begin position="161"/>
        <end position="184"/>
    </location>
</feature>
<proteinExistence type="predicted"/>
<feature type="signal peptide" evidence="2">
    <location>
        <begin position="1"/>
        <end position="23"/>
    </location>
</feature>
<gene>
    <name evidence="3" type="ORF">OIE46_02320</name>
</gene>
<protein>
    <recommendedName>
        <fullName evidence="5">Lipoprotein</fullName>
    </recommendedName>
</protein>
<sequence length="644" mass="70602">MKIQKLFKLMPIAGALTTAVVIATSCGSASSQPETNYETKKANVVSQFYSDSLKTIDELEKFYSSDVMTKVNAFLAMQAQEKTQTTTAAVKVDFSELKNNDGESGSGTTSSDGTSTDPDSPTSSDGESSSVPGSSGDAVPGVDSSEPNPGTPETGALENHANPSTPVTPSNPGSGDSTRKSQQAAAPGLTAEQREFLTTFTSAESISVHTQKMRDELAKFKSLLERNSQLKYLEATYKLVTNQMNSELQSLLSLVGALRNELTTFYNDIFPKYFLSYSLNQNYLTVLNYLVDVDKLLKTGGKADLTSKKEKWSSFKTKAEKLYSLYQSTYELSLSENIASAQRATNLSSIWNSMQSLNSALQQEYSADVLNDAIAENSFSSNISSFFSVSFPDNLVPNSFSALKENQSVAETAQVNATLKSIKDSDLKLYNDTFKGVFDNLKALKTYEFSSTNLLGDSKVRATFYKAGSDAKFEVDATKVNATFNLTSLSETSLVKEVNKTGNYLVKVSMNAFSIPLSILKAFQARNLDLGPVQSLGSGYRFVGLIPFFVRNFDFTSSQNQYTLKLDLDYKFGSQEKFLTENQSNLTEANTLILLSNNFLQQNVDTSNVNLDLYFVVTDSSQISKFDSFLNNQEKTNLNVSFSF</sequence>
<accession>A0AAX3EZZ1</accession>
<feature type="chain" id="PRO_5043937475" description="Lipoprotein" evidence="2">
    <location>
        <begin position="24"/>
        <end position="644"/>
    </location>
</feature>
<dbReference type="RefSeq" id="WP_154221341.1">
    <property type="nucleotide sequence ID" value="NZ_CP034544.1"/>
</dbReference>
<feature type="compositionally biased region" description="Low complexity" evidence="1">
    <location>
        <begin position="102"/>
        <end position="137"/>
    </location>
</feature>
<dbReference type="EMBL" id="CP107525">
    <property type="protein sequence ID" value="UZW64201.1"/>
    <property type="molecule type" value="Genomic_DNA"/>
</dbReference>
<evidence type="ECO:0000313" key="4">
    <source>
        <dbReference type="Proteomes" id="UP001164481"/>
    </source>
</evidence>
<evidence type="ECO:0000256" key="2">
    <source>
        <dbReference type="SAM" id="SignalP"/>
    </source>
</evidence>
<evidence type="ECO:0008006" key="5">
    <source>
        <dbReference type="Google" id="ProtNLM"/>
    </source>
</evidence>
<name>A0AAX3EZZ1_MYCSY</name>
<feature type="region of interest" description="Disordered" evidence="1">
    <location>
        <begin position="96"/>
        <end position="189"/>
    </location>
</feature>
<reference evidence="3" key="2">
    <citation type="submission" date="2022-11" db="EMBL/GenBank/DDBJ databases">
        <title>complete genomes of mycoplasma synoviae ZX313 strain and SD2 strain.</title>
        <authorList>
            <person name="Zhong Q."/>
        </authorList>
    </citation>
    <scope>NUCLEOTIDE SEQUENCE</scope>
    <source>
        <strain evidence="3">SD2</strain>
    </source>
</reference>
<reference evidence="3" key="1">
    <citation type="submission" date="2022-10" db="EMBL/GenBank/DDBJ databases">
        <authorList>
            <person name="Wei X."/>
        </authorList>
    </citation>
    <scope>NUCLEOTIDE SEQUENCE</scope>
    <source>
        <strain evidence="3">SD2</strain>
    </source>
</reference>
<evidence type="ECO:0000313" key="3">
    <source>
        <dbReference type="EMBL" id="UZW64201.1"/>
    </source>
</evidence>
<dbReference type="PROSITE" id="PS51257">
    <property type="entry name" value="PROKAR_LIPOPROTEIN"/>
    <property type="match status" value="1"/>
</dbReference>
<organism evidence="3 4">
    <name type="scientific">Mycoplasmopsis synoviae</name>
    <name type="common">Mycoplasma synoviae</name>
    <dbReference type="NCBI Taxonomy" id="2109"/>
    <lineage>
        <taxon>Bacteria</taxon>
        <taxon>Bacillati</taxon>
        <taxon>Mycoplasmatota</taxon>
        <taxon>Mycoplasmoidales</taxon>
        <taxon>Metamycoplasmataceae</taxon>
        <taxon>Mycoplasmopsis</taxon>
    </lineage>
</organism>